<evidence type="ECO:0000256" key="7">
    <source>
        <dbReference type="SAM" id="Phobius"/>
    </source>
</evidence>
<dbReference type="GO" id="GO:0005886">
    <property type="term" value="C:plasma membrane"/>
    <property type="evidence" value="ECO:0007669"/>
    <property type="project" value="UniProtKB-SubCell"/>
</dbReference>
<name>A0AA46TG59_9ACTN</name>
<dbReference type="InterPro" id="IPR011701">
    <property type="entry name" value="MFS"/>
</dbReference>
<feature type="transmembrane region" description="Helical" evidence="7">
    <location>
        <begin position="20"/>
        <end position="43"/>
    </location>
</feature>
<evidence type="ECO:0000313" key="9">
    <source>
        <dbReference type="EMBL" id="UYM04645.1"/>
    </source>
</evidence>
<evidence type="ECO:0000256" key="6">
    <source>
        <dbReference type="ARBA" id="ARBA00023136"/>
    </source>
</evidence>
<feature type="transmembrane region" description="Helical" evidence="7">
    <location>
        <begin position="341"/>
        <end position="360"/>
    </location>
</feature>
<keyword evidence="3" id="KW-1003">Cell membrane</keyword>
<organism evidence="9 10">
    <name type="scientific">Solicola gregarius</name>
    <dbReference type="NCBI Taxonomy" id="2908642"/>
    <lineage>
        <taxon>Bacteria</taxon>
        <taxon>Bacillati</taxon>
        <taxon>Actinomycetota</taxon>
        <taxon>Actinomycetes</taxon>
        <taxon>Propionibacteriales</taxon>
        <taxon>Nocardioidaceae</taxon>
        <taxon>Solicola</taxon>
    </lineage>
</organism>
<evidence type="ECO:0000256" key="2">
    <source>
        <dbReference type="ARBA" id="ARBA00022448"/>
    </source>
</evidence>
<feature type="transmembrane region" description="Helical" evidence="7">
    <location>
        <begin position="87"/>
        <end position="106"/>
    </location>
</feature>
<dbReference type="AlphaFoldDB" id="A0AA46TG59"/>
<keyword evidence="2" id="KW-0813">Transport</keyword>
<accession>A0AA46TG59</accession>
<keyword evidence="6 7" id="KW-0472">Membrane</keyword>
<feature type="transmembrane region" description="Helical" evidence="7">
    <location>
        <begin position="276"/>
        <end position="298"/>
    </location>
</feature>
<dbReference type="PANTHER" id="PTHR42718">
    <property type="entry name" value="MAJOR FACILITATOR SUPERFAMILY MULTIDRUG TRANSPORTER MFSC"/>
    <property type="match status" value="1"/>
</dbReference>
<evidence type="ECO:0000259" key="8">
    <source>
        <dbReference type="PROSITE" id="PS50850"/>
    </source>
</evidence>
<dbReference type="PANTHER" id="PTHR42718:SF46">
    <property type="entry name" value="BLR6921 PROTEIN"/>
    <property type="match status" value="1"/>
</dbReference>
<feature type="transmembrane region" description="Helical" evidence="7">
    <location>
        <begin position="304"/>
        <end position="329"/>
    </location>
</feature>
<keyword evidence="5 7" id="KW-1133">Transmembrane helix</keyword>
<feature type="transmembrane region" description="Helical" evidence="7">
    <location>
        <begin position="55"/>
        <end position="75"/>
    </location>
</feature>
<feature type="transmembrane region" description="Helical" evidence="7">
    <location>
        <begin position="146"/>
        <end position="166"/>
    </location>
</feature>
<evidence type="ECO:0000256" key="4">
    <source>
        <dbReference type="ARBA" id="ARBA00022692"/>
    </source>
</evidence>
<sequence length="476" mass="48262">MSTQTVRTTDTTQTRDRRWLALVVIAVAQLMSALDATIVNIALPTAQTALGFDDGARAWVVTAYTLPLAGLLLVAGRISDRIGATRALLVGLAGFAVSSAIAGAAMNLEMLIAGRAMQGAFAALMAPAGLALIGMTFTDQTERAKAFGVFGAVASSGAVIGLLIGGALTEVLDWRFCLYVNAPVAIAALIAGRAYLPSMPGRRGQRLDLTSAAMVTSGLVGVTLACTQAVEHGWTSPEVVVPGSAGIALVAGFLFRQTRIADPLLPLEVIANRTRAAAFVATASGVVGSFGMFLMLTYHFQVVLGYSAIEAGLAFVPMTLAVTASAYAIGSKLMNRVSPGMLIVPGLLTAAVGLLLLWHLSPTSGYLTSILPAEILVGIGMGSATTPAFSVAIGGVDRRLMGVASAVANTGPRLGGTLGTAVLNTIAVSATSDAIASGTAPTEAVVHGYATAAACAAGLLVAAAALVAYLFASTRR</sequence>
<evidence type="ECO:0000256" key="1">
    <source>
        <dbReference type="ARBA" id="ARBA00004651"/>
    </source>
</evidence>
<gene>
    <name evidence="9" type="ORF">L0C25_19235</name>
</gene>
<keyword evidence="4 7" id="KW-0812">Transmembrane</keyword>
<dbReference type="InterPro" id="IPR036259">
    <property type="entry name" value="MFS_trans_sf"/>
</dbReference>
<dbReference type="Gene3D" id="1.20.1250.20">
    <property type="entry name" value="MFS general substrate transporter like domains"/>
    <property type="match status" value="1"/>
</dbReference>
<feature type="transmembrane region" description="Helical" evidence="7">
    <location>
        <begin position="178"/>
        <end position="196"/>
    </location>
</feature>
<dbReference type="PROSITE" id="PS50850">
    <property type="entry name" value="MFS"/>
    <property type="match status" value="1"/>
</dbReference>
<protein>
    <submittedName>
        <fullName evidence="9">MFS transporter</fullName>
    </submittedName>
</protein>
<dbReference type="CDD" id="cd17321">
    <property type="entry name" value="MFS_MMR_MDR_like"/>
    <property type="match status" value="1"/>
</dbReference>
<evidence type="ECO:0000313" key="10">
    <source>
        <dbReference type="Proteomes" id="UP001164390"/>
    </source>
</evidence>
<feature type="domain" description="Major facilitator superfamily (MFS) profile" evidence="8">
    <location>
        <begin position="21"/>
        <end position="476"/>
    </location>
</feature>
<evidence type="ECO:0000256" key="5">
    <source>
        <dbReference type="ARBA" id="ARBA00022989"/>
    </source>
</evidence>
<dbReference type="SUPFAM" id="SSF103473">
    <property type="entry name" value="MFS general substrate transporter"/>
    <property type="match status" value="1"/>
</dbReference>
<dbReference type="KEGG" id="sgrg:L0C25_19235"/>
<keyword evidence="10" id="KW-1185">Reference proteome</keyword>
<comment type="subcellular location">
    <subcellularLocation>
        <location evidence="1">Cell membrane</location>
        <topology evidence="1">Multi-pass membrane protein</topology>
    </subcellularLocation>
</comment>
<dbReference type="Gene3D" id="1.20.1720.10">
    <property type="entry name" value="Multidrug resistance protein D"/>
    <property type="match status" value="1"/>
</dbReference>
<feature type="transmembrane region" description="Helical" evidence="7">
    <location>
        <begin position="236"/>
        <end position="255"/>
    </location>
</feature>
<feature type="transmembrane region" description="Helical" evidence="7">
    <location>
        <begin position="112"/>
        <end position="134"/>
    </location>
</feature>
<dbReference type="InterPro" id="IPR020846">
    <property type="entry name" value="MFS_dom"/>
</dbReference>
<reference evidence="9" key="1">
    <citation type="submission" date="2022-01" db="EMBL/GenBank/DDBJ databases">
        <title>Nocardioidaceae gen. sp. A5X3R13.</title>
        <authorList>
            <person name="Lopez Marin M.A."/>
            <person name="Uhlik O."/>
        </authorList>
    </citation>
    <scope>NUCLEOTIDE SEQUENCE</scope>
    <source>
        <strain evidence="9">A5X3R13</strain>
    </source>
</reference>
<proteinExistence type="predicted"/>
<feature type="transmembrane region" description="Helical" evidence="7">
    <location>
        <begin position="449"/>
        <end position="472"/>
    </location>
</feature>
<dbReference type="RefSeq" id="WP_271633403.1">
    <property type="nucleotide sequence ID" value="NZ_CP094970.1"/>
</dbReference>
<feature type="transmembrane region" description="Helical" evidence="7">
    <location>
        <begin position="208"/>
        <end position="230"/>
    </location>
</feature>
<dbReference type="GO" id="GO:0022857">
    <property type="term" value="F:transmembrane transporter activity"/>
    <property type="evidence" value="ECO:0007669"/>
    <property type="project" value="InterPro"/>
</dbReference>
<dbReference type="Pfam" id="PF07690">
    <property type="entry name" value="MFS_1"/>
    <property type="match status" value="1"/>
</dbReference>
<dbReference type="EMBL" id="CP094970">
    <property type="protein sequence ID" value="UYM04645.1"/>
    <property type="molecule type" value="Genomic_DNA"/>
</dbReference>
<evidence type="ECO:0000256" key="3">
    <source>
        <dbReference type="ARBA" id="ARBA00022475"/>
    </source>
</evidence>
<dbReference type="Proteomes" id="UP001164390">
    <property type="component" value="Chromosome"/>
</dbReference>